<gene>
    <name evidence="4" type="ORF">GCM10011531_11220</name>
</gene>
<evidence type="ECO:0000256" key="1">
    <source>
        <dbReference type="ARBA" id="ARBA00022729"/>
    </source>
</evidence>
<name>A0A8J2TP98_9FLAO</name>
<evidence type="ECO:0000259" key="3">
    <source>
        <dbReference type="Pfam" id="PF13205"/>
    </source>
</evidence>
<feature type="signal peptide" evidence="2">
    <location>
        <begin position="1"/>
        <end position="24"/>
    </location>
</feature>
<sequence length="534" mass="61955">MQKFFYRFFTFLSVLVLVVSCANRGTPSGGEKDEMPPKITKSTPENFTTNFKGNEIRIYFDEYIKIKDIQKQLIISPPMTTEPDITPLGTASKYIKIVLKDTLQPNTTYAFNFGTSIVDNNEENPYPYYKYVFSTGNYIDSLSVKGNILDAESMTADTFVSVMLYEVDSTYNDSVVYKKKPKYITNTLDSVTTFNIENIKAGKYKLVALKDENRNFTYQQKEDKIGFYDKVITVPSDTVYSVKLFKEELDFKAVKPKQAAGQKIAFGFEGDYKNMQIELLGDRPEGLVERITKDVKSDTLYYWYNKSLERDSTLFVVSNKEHRDTLNFKFRDFKKDSLTINAIQKGSLNFNQNFEIEGSVPFTFIREDLIKIIDKDSVPVPFTTQFDELHNKYTFQFEKKESQVYKIKMLPEALTSFFGEVNDTLNYNLQTKAYSDYANIRVVLNNATYPVIVQLTDEKGNLKYEQFADKPKVFDFRYINTGNYYLRVVFDANGNQKWDTGNYLKKIQPERISYDSKLIEASANWDIIQDFTLE</sequence>
<evidence type="ECO:0000313" key="4">
    <source>
        <dbReference type="EMBL" id="GFZ82463.1"/>
    </source>
</evidence>
<dbReference type="EMBL" id="BMIC01000001">
    <property type="protein sequence ID" value="GFZ82463.1"/>
    <property type="molecule type" value="Genomic_DNA"/>
</dbReference>
<keyword evidence="1 2" id="KW-0732">Signal</keyword>
<evidence type="ECO:0000256" key="2">
    <source>
        <dbReference type="SAM" id="SignalP"/>
    </source>
</evidence>
<dbReference type="Proteomes" id="UP000598120">
    <property type="component" value="Unassembled WGS sequence"/>
</dbReference>
<comment type="caution">
    <text evidence="4">The sequence shown here is derived from an EMBL/GenBank/DDBJ whole genome shotgun (WGS) entry which is preliminary data.</text>
</comment>
<dbReference type="PROSITE" id="PS51257">
    <property type="entry name" value="PROKAR_LIPOPROTEIN"/>
    <property type="match status" value="1"/>
</dbReference>
<dbReference type="InterPro" id="IPR032812">
    <property type="entry name" value="SbsA_Ig"/>
</dbReference>
<evidence type="ECO:0000313" key="5">
    <source>
        <dbReference type="Proteomes" id="UP000598120"/>
    </source>
</evidence>
<organism evidence="4 5">
    <name type="scientific">Aquaticitalea lipolytica</name>
    <dbReference type="NCBI Taxonomy" id="1247562"/>
    <lineage>
        <taxon>Bacteria</taxon>
        <taxon>Pseudomonadati</taxon>
        <taxon>Bacteroidota</taxon>
        <taxon>Flavobacteriia</taxon>
        <taxon>Flavobacteriales</taxon>
        <taxon>Flavobacteriaceae</taxon>
        <taxon>Aquaticitalea</taxon>
    </lineage>
</organism>
<reference evidence="4 5" key="1">
    <citation type="journal article" date="2014" name="Int. J. Syst. Evol. Microbiol.">
        <title>Complete genome sequence of Corynebacterium casei LMG S-19264T (=DSM 44701T), isolated from a smear-ripened cheese.</title>
        <authorList>
            <consortium name="US DOE Joint Genome Institute (JGI-PGF)"/>
            <person name="Walter F."/>
            <person name="Albersmeier A."/>
            <person name="Kalinowski J."/>
            <person name="Ruckert C."/>
        </authorList>
    </citation>
    <scope>NUCLEOTIDE SEQUENCE [LARGE SCALE GENOMIC DNA]</scope>
    <source>
        <strain evidence="4 5">CGMCC 1.15295</strain>
    </source>
</reference>
<feature type="domain" description="SbsA Ig-like" evidence="3">
    <location>
        <begin position="33"/>
        <end position="135"/>
    </location>
</feature>
<keyword evidence="5" id="KW-1185">Reference proteome</keyword>
<dbReference type="Pfam" id="PF13205">
    <property type="entry name" value="Big_5"/>
    <property type="match status" value="1"/>
</dbReference>
<accession>A0A8J2TP98</accession>
<dbReference type="AlphaFoldDB" id="A0A8J2TP98"/>
<feature type="chain" id="PRO_5035156149" description="SbsA Ig-like domain-containing protein" evidence="2">
    <location>
        <begin position="25"/>
        <end position="534"/>
    </location>
</feature>
<proteinExistence type="predicted"/>
<protein>
    <recommendedName>
        <fullName evidence="3">SbsA Ig-like domain-containing protein</fullName>
    </recommendedName>
</protein>
<dbReference type="RefSeq" id="WP_188605325.1">
    <property type="nucleotide sequence ID" value="NZ_BMIC01000001.1"/>
</dbReference>